<reference evidence="2 3" key="1">
    <citation type="submission" date="2020-04" db="EMBL/GenBank/DDBJ databases">
        <authorList>
            <person name="De Canck E."/>
        </authorList>
    </citation>
    <scope>NUCLEOTIDE SEQUENCE [LARGE SCALE GENOMIC DNA]</scope>
    <source>
        <strain evidence="2 3">LMG 26841</strain>
    </source>
</reference>
<name>A0A6S7EKT9_9BURK</name>
<proteinExistence type="predicted"/>
<evidence type="ECO:0000256" key="1">
    <source>
        <dbReference type="SAM" id="MobiDB-lite"/>
    </source>
</evidence>
<dbReference type="AlphaFoldDB" id="A0A6S7EKT9"/>
<evidence type="ECO:0000313" key="2">
    <source>
        <dbReference type="EMBL" id="CAB3916565.1"/>
    </source>
</evidence>
<organism evidence="2 3">
    <name type="scientific">Achromobacter dolens</name>
    <dbReference type="NCBI Taxonomy" id="1287738"/>
    <lineage>
        <taxon>Bacteria</taxon>
        <taxon>Pseudomonadati</taxon>
        <taxon>Pseudomonadota</taxon>
        <taxon>Betaproteobacteria</taxon>
        <taxon>Burkholderiales</taxon>
        <taxon>Alcaligenaceae</taxon>
        <taxon>Achromobacter</taxon>
    </lineage>
</organism>
<sequence length="36" mass="3801">MMGPPPKRLRRFPLKGAPLGTGKAGSAAARMVRLPL</sequence>
<dbReference type="EMBL" id="CADIKW010000016">
    <property type="protein sequence ID" value="CAB3916565.1"/>
    <property type="molecule type" value="Genomic_DNA"/>
</dbReference>
<gene>
    <name evidence="2" type="ORF">LMG26841_05290</name>
</gene>
<keyword evidence="3" id="KW-1185">Reference proteome</keyword>
<feature type="region of interest" description="Disordered" evidence="1">
    <location>
        <begin position="1"/>
        <end position="28"/>
    </location>
</feature>
<protein>
    <submittedName>
        <fullName evidence="2">Uncharacterized protein</fullName>
    </submittedName>
</protein>
<accession>A0A6S7EKT9</accession>
<dbReference type="Proteomes" id="UP000494272">
    <property type="component" value="Unassembled WGS sequence"/>
</dbReference>
<evidence type="ECO:0000313" key="3">
    <source>
        <dbReference type="Proteomes" id="UP000494272"/>
    </source>
</evidence>